<dbReference type="InterPro" id="IPR016064">
    <property type="entry name" value="NAD/diacylglycerol_kinase_sf"/>
</dbReference>
<dbReference type="RefSeq" id="WP_002402080.1">
    <property type="nucleotide sequence ID" value="NZ_GL454434.1"/>
</dbReference>
<dbReference type="HOGENOM" id="CLU_045532_1_0_9"/>
<evidence type="ECO:0000313" key="11">
    <source>
        <dbReference type="Proteomes" id="UP000004846"/>
    </source>
</evidence>
<dbReference type="NCBIfam" id="TIGR00147">
    <property type="entry name" value="YegS/Rv2252/BmrU family lipid kinase"/>
    <property type="match status" value="1"/>
</dbReference>
<keyword evidence="6" id="KW-0067">ATP-binding</keyword>
<dbReference type="EMBL" id="AEBR01000030">
    <property type="protein sequence ID" value="EFM83228.1"/>
    <property type="molecule type" value="Genomic_DNA"/>
</dbReference>
<comment type="cofactor">
    <cofactor evidence="1">
        <name>Mg(2+)</name>
        <dbReference type="ChEBI" id="CHEBI:18420"/>
    </cofactor>
</comment>
<dbReference type="InterPro" id="IPR005218">
    <property type="entry name" value="Diacylglycerol/lipid_kinase"/>
</dbReference>
<evidence type="ECO:0000256" key="8">
    <source>
        <dbReference type="ARBA" id="ARBA00023264"/>
    </source>
</evidence>
<dbReference type="Pfam" id="PF00781">
    <property type="entry name" value="DAGK_cat"/>
    <property type="match status" value="1"/>
</dbReference>
<dbReference type="EC" id="2.7.1.-" evidence="10"/>
<dbReference type="Pfam" id="PF19279">
    <property type="entry name" value="YegS_C"/>
    <property type="match status" value="1"/>
</dbReference>
<keyword evidence="3 10" id="KW-0808">Transferase</keyword>
<dbReference type="Proteomes" id="UP000004846">
    <property type="component" value="Unassembled WGS sequence"/>
</dbReference>
<dbReference type="InterPro" id="IPR050187">
    <property type="entry name" value="Lipid_Phosphate_FormReg"/>
</dbReference>
<comment type="similarity">
    <text evidence="2">Belongs to the diacylglycerol/lipid kinase family.</text>
</comment>
<evidence type="ECO:0000256" key="5">
    <source>
        <dbReference type="ARBA" id="ARBA00022777"/>
    </source>
</evidence>
<evidence type="ECO:0000256" key="1">
    <source>
        <dbReference type="ARBA" id="ARBA00001946"/>
    </source>
</evidence>
<accession>A0A125W7Q3</accession>
<protein>
    <submittedName>
        <fullName evidence="10">Lipid kinase, YegS/Rv2252/BmrU family</fullName>
        <ecNumber evidence="10">2.7.1.-</ecNumber>
    </submittedName>
</protein>
<name>A0A125W7Q3_ENTFL</name>
<keyword evidence="4" id="KW-0547">Nucleotide-binding</keyword>
<dbReference type="InterPro" id="IPR017438">
    <property type="entry name" value="ATP-NAD_kinase_N"/>
</dbReference>
<sequence length="304" mass="33787">MMKKMMVLYNETSGSSESKEIAERFKKAAEARGEAVILQPSNPDIDPEEMRKNAKENQEGVLVVIGGDGTIHHAVQNFKDTIRDYQIGIIPGGTVNNFARVLSIPLKEEDAFETILAGQTTPVDFGMVNQDVMISTLTIGLLADTAANVTQQEKQKYGPLAFTKQFFRLLMKKKKYKLKIDGDERRWHGKAQLLTMTMTNSAGGFTNFDANATPDDGEVHIIILPKLVFYKFVYYLPKIIRGQLNEIPGVVYFSGSQFKISGEKDKKVQTRTDGDPTDDLPIKVTVEAGGLNVFVPETSTSKKE</sequence>
<dbReference type="GO" id="GO:0005524">
    <property type="term" value="F:ATP binding"/>
    <property type="evidence" value="ECO:0007669"/>
    <property type="project" value="UniProtKB-KW"/>
</dbReference>
<dbReference type="Gene3D" id="2.60.200.40">
    <property type="match status" value="1"/>
</dbReference>
<evidence type="ECO:0000256" key="4">
    <source>
        <dbReference type="ARBA" id="ARBA00022741"/>
    </source>
</evidence>
<keyword evidence="7" id="KW-0594">Phospholipid biosynthesis</keyword>
<keyword evidence="7" id="KW-0444">Lipid biosynthesis</keyword>
<dbReference type="PANTHER" id="PTHR12358">
    <property type="entry name" value="SPHINGOSINE KINASE"/>
    <property type="match status" value="1"/>
</dbReference>
<keyword evidence="8" id="KW-1208">Phospholipid metabolism</keyword>
<dbReference type="AlphaFoldDB" id="A0A125W7Q3"/>
<evidence type="ECO:0000256" key="3">
    <source>
        <dbReference type="ARBA" id="ARBA00022679"/>
    </source>
</evidence>
<dbReference type="InterPro" id="IPR001206">
    <property type="entry name" value="Diacylglycerol_kinase_cat_dom"/>
</dbReference>
<dbReference type="PANTHER" id="PTHR12358:SF54">
    <property type="entry name" value="SPHINGOSINE KINASE RELATED PROTEIN"/>
    <property type="match status" value="1"/>
</dbReference>
<evidence type="ECO:0000313" key="10">
    <source>
        <dbReference type="EMBL" id="EFM83228.1"/>
    </source>
</evidence>
<evidence type="ECO:0000256" key="6">
    <source>
        <dbReference type="ARBA" id="ARBA00022840"/>
    </source>
</evidence>
<dbReference type="SUPFAM" id="SSF111331">
    <property type="entry name" value="NAD kinase/diacylglycerol kinase-like"/>
    <property type="match status" value="1"/>
</dbReference>
<dbReference type="GO" id="GO:0016301">
    <property type="term" value="F:kinase activity"/>
    <property type="evidence" value="ECO:0007669"/>
    <property type="project" value="UniProtKB-KW"/>
</dbReference>
<dbReference type="PROSITE" id="PS50146">
    <property type="entry name" value="DAGK"/>
    <property type="match status" value="1"/>
</dbReference>
<proteinExistence type="inferred from homology"/>
<evidence type="ECO:0000256" key="7">
    <source>
        <dbReference type="ARBA" id="ARBA00023209"/>
    </source>
</evidence>
<dbReference type="SMART" id="SM00046">
    <property type="entry name" value="DAGKc"/>
    <property type="match status" value="1"/>
</dbReference>
<dbReference type="Gene3D" id="3.40.50.10330">
    <property type="entry name" value="Probable inorganic polyphosphate/atp-NAD kinase, domain 1"/>
    <property type="match status" value="1"/>
</dbReference>
<reference evidence="10 11" key="1">
    <citation type="submission" date="2010-07" db="EMBL/GenBank/DDBJ databases">
        <authorList>
            <person name="Sid Ahmed O."/>
        </authorList>
    </citation>
    <scope>NUCLEOTIDE SEQUENCE [LARGE SCALE GENOMIC DNA]</scope>
    <source>
        <strain evidence="10 11">TX4248</strain>
    </source>
</reference>
<evidence type="ECO:0000259" key="9">
    <source>
        <dbReference type="PROSITE" id="PS50146"/>
    </source>
</evidence>
<gene>
    <name evidence="10" type="ORF">HMPREF9498_01136</name>
</gene>
<evidence type="ECO:0000256" key="2">
    <source>
        <dbReference type="ARBA" id="ARBA00005983"/>
    </source>
</evidence>
<organism evidence="10 11">
    <name type="scientific">Enterococcus faecalis TX4248</name>
    <dbReference type="NCBI Taxonomy" id="749495"/>
    <lineage>
        <taxon>Bacteria</taxon>
        <taxon>Bacillati</taxon>
        <taxon>Bacillota</taxon>
        <taxon>Bacilli</taxon>
        <taxon>Lactobacillales</taxon>
        <taxon>Enterococcaceae</taxon>
        <taxon>Enterococcus</taxon>
    </lineage>
</organism>
<comment type="caution">
    <text evidence="10">The sequence shown here is derived from an EMBL/GenBank/DDBJ whole genome shotgun (WGS) entry which is preliminary data.</text>
</comment>
<keyword evidence="7" id="KW-0443">Lipid metabolism</keyword>
<keyword evidence="5 10" id="KW-0418">Kinase</keyword>
<dbReference type="GO" id="GO:0008654">
    <property type="term" value="P:phospholipid biosynthetic process"/>
    <property type="evidence" value="ECO:0007669"/>
    <property type="project" value="UniProtKB-KW"/>
</dbReference>
<feature type="domain" description="DAGKc" evidence="9">
    <location>
        <begin position="1"/>
        <end position="132"/>
    </location>
</feature>
<dbReference type="InterPro" id="IPR045540">
    <property type="entry name" value="YegS/DAGK_C"/>
</dbReference>